<keyword evidence="3 10" id="KW-0813">Transport</keyword>
<dbReference type="InterPro" id="IPR025885">
    <property type="entry name" value="PapC_N"/>
</dbReference>
<evidence type="ECO:0000256" key="5">
    <source>
        <dbReference type="ARBA" id="ARBA00022558"/>
    </source>
</evidence>
<evidence type="ECO:0000256" key="9">
    <source>
        <dbReference type="ARBA" id="ARBA00023237"/>
    </source>
</evidence>
<feature type="domain" description="PapC-like C-terminal" evidence="11">
    <location>
        <begin position="801"/>
        <end position="863"/>
    </location>
</feature>
<dbReference type="InterPro" id="IPR042186">
    <property type="entry name" value="FimD_plug_dom"/>
</dbReference>
<organism evidence="13 14">
    <name type="scientific">Pantoea latae</name>
    <dbReference type="NCBI Taxonomy" id="1964541"/>
    <lineage>
        <taxon>Bacteria</taxon>
        <taxon>Pseudomonadati</taxon>
        <taxon>Pseudomonadota</taxon>
        <taxon>Gammaproteobacteria</taxon>
        <taxon>Enterobacterales</taxon>
        <taxon>Erwiniaceae</taxon>
        <taxon>Pantoea</taxon>
    </lineage>
</organism>
<dbReference type="Pfam" id="PF13954">
    <property type="entry name" value="PapC_N"/>
    <property type="match status" value="1"/>
</dbReference>
<dbReference type="Gene3D" id="2.60.40.2610">
    <property type="entry name" value="Outer membrane usher protein FimD, plug domain"/>
    <property type="match status" value="1"/>
</dbReference>
<reference evidence="13 14" key="1">
    <citation type="submission" date="2017-02" db="EMBL/GenBank/DDBJ databases">
        <title>Whole genome shotgun sequence of Pantoea agglomerans strain AS1 isolated from a cycad, Zamia floridana in Central Florida, USA.</title>
        <authorList>
            <person name="Lata P."/>
            <person name="Govindarajan S."/>
            <person name="Qi F."/>
            <person name="Li J.-L."/>
            <person name="Maurya S.K."/>
            <person name="Sahoo M.K."/>
        </authorList>
    </citation>
    <scope>NUCLEOTIDE SEQUENCE [LARGE SCALE GENOMIC DNA]</scope>
    <source>
        <strain evidence="13 14">AS1</strain>
    </source>
</reference>
<accession>A0A1V9DPF7</accession>
<dbReference type="InterPro" id="IPR025949">
    <property type="entry name" value="PapC-like_C"/>
</dbReference>
<gene>
    <name evidence="13" type="ORF">B2J69_01715</name>
</gene>
<dbReference type="InterPro" id="IPR018030">
    <property type="entry name" value="Fimbrial_membr_usher_CS"/>
</dbReference>
<dbReference type="PROSITE" id="PS01151">
    <property type="entry name" value="FIMBRIAL_USHER"/>
    <property type="match status" value="1"/>
</dbReference>
<evidence type="ECO:0000256" key="6">
    <source>
        <dbReference type="ARBA" id="ARBA00022692"/>
    </source>
</evidence>
<dbReference type="InterPro" id="IPR037224">
    <property type="entry name" value="PapC_N_sf"/>
</dbReference>
<dbReference type="FunFam" id="2.60.40.3110:FF:000001">
    <property type="entry name" value="Putative fimbrial outer membrane usher"/>
    <property type="match status" value="1"/>
</dbReference>
<keyword evidence="14" id="KW-1185">Reference proteome</keyword>
<dbReference type="Gene3D" id="2.60.40.3110">
    <property type="match status" value="1"/>
</dbReference>
<dbReference type="EMBL" id="MWUE01000004">
    <property type="protein sequence ID" value="OQP35739.1"/>
    <property type="molecule type" value="Genomic_DNA"/>
</dbReference>
<keyword evidence="5 10" id="KW-1029">Fimbrium biogenesis</keyword>
<dbReference type="PANTHER" id="PTHR30451:SF21">
    <property type="entry name" value="FIMBRIAL USHER DOMAIN-CONTAINING PROTEIN YDET-RELATED"/>
    <property type="match status" value="1"/>
</dbReference>
<comment type="subcellular location">
    <subcellularLocation>
        <location evidence="1 10">Cell outer membrane</location>
        <topology evidence="1 10">Multi-pass membrane protein</topology>
    </subcellularLocation>
</comment>
<dbReference type="Gene3D" id="3.10.20.410">
    <property type="match status" value="1"/>
</dbReference>
<dbReference type="RefSeq" id="WP_081135544.1">
    <property type="nucleotide sequence ID" value="NZ_MWUE01000004.1"/>
</dbReference>
<dbReference type="GO" id="GO:0009279">
    <property type="term" value="C:cell outer membrane"/>
    <property type="evidence" value="ECO:0007669"/>
    <property type="project" value="UniProtKB-SubCell"/>
</dbReference>
<evidence type="ECO:0000256" key="1">
    <source>
        <dbReference type="ARBA" id="ARBA00004571"/>
    </source>
</evidence>
<evidence type="ECO:0000313" key="14">
    <source>
        <dbReference type="Proteomes" id="UP000192769"/>
    </source>
</evidence>
<protein>
    <submittedName>
        <fullName evidence="13">Fimbrial protein FimD</fullName>
    </submittedName>
</protein>
<evidence type="ECO:0000256" key="8">
    <source>
        <dbReference type="ARBA" id="ARBA00023136"/>
    </source>
</evidence>
<dbReference type="Gene3D" id="2.60.40.2070">
    <property type="match status" value="1"/>
</dbReference>
<dbReference type="PANTHER" id="PTHR30451">
    <property type="entry name" value="OUTER MEMBRANE USHER PROTEIN"/>
    <property type="match status" value="1"/>
</dbReference>
<keyword evidence="6 10" id="KW-0812">Transmembrane</keyword>
<keyword evidence="8 10" id="KW-0472">Membrane</keyword>
<keyword evidence="7" id="KW-0732">Signal</keyword>
<evidence type="ECO:0000256" key="2">
    <source>
        <dbReference type="ARBA" id="ARBA00008064"/>
    </source>
</evidence>
<dbReference type="FunFam" id="2.60.40.2610:FF:000001">
    <property type="entry name" value="Outer membrane fimbrial usher protein"/>
    <property type="match status" value="1"/>
</dbReference>
<dbReference type="Pfam" id="PF00577">
    <property type="entry name" value="Usher"/>
    <property type="match status" value="1"/>
</dbReference>
<dbReference type="InterPro" id="IPR000015">
    <property type="entry name" value="Fimb_usher"/>
</dbReference>
<evidence type="ECO:0000259" key="12">
    <source>
        <dbReference type="Pfam" id="PF13954"/>
    </source>
</evidence>
<comment type="caution">
    <text evidence="13">The sequence shown here is derived from an EMBL/GenBank/DDBJ whole genome shotgun (WGS) entry which is preliminary data.</text>
</comment>
<name>A0A1V9DPF7_9GAMM</name>
<evidence type="ECO:0000256" key="10">
    <source>
        <dbReference type="RuleBase" id="RU003884"/>
    </source>
</evidence>
<dbReference type="GO" id="GO:0015473">
    <property type="term" value="F:fimbrial usher porin activity"/>
    <property type="evidence" value="ECO:0007669"/>
    <property type="project" value="InterPro"/>
</dbReference>
<dbReference type="GO" id="GO:0009297">
    <property type="term" value="P:pilus assembly"/>
    <property type="evidence" value="ECO:0007669"/>
    <property type="project" value="InterPro"/>
</dbReference>
<evidence type="ECO:0000256" key="7">
    <source>
        <dbReference type="ARBA" id="ARBA00022729"/>
    </source>
</evidence>
<keyword evidence="4" id="KW-1134">Transmembrane beta strand</keyword>
<evidence type="ECO:0000313" key="13">
    <source>
        <dbReference type="EMBL" id="OQP35739.1"/>
    </source>
</evidence>
<keyword evidence="9 10" id="KW-0998">Cell outer membrane</keyword>
<comment type="similarity">
    <text evidence="2 10">Belongs to the fimbrial export usher family.</text>
</comment>
<feature type="domain" description="PapC N-terminal" evidence="12">
    <location>
        <begin position="44"/>
        <end position="200"/>
    </location>
</feature>
<dbReference type="OrthoDB" id="6554712at2"/>
<dbReference type="AlphaFoldDB" id="A0A1V9DPF7"/>
<evidence type="ECO:0000256" key="3">
    <source>
        <dbReference type="ARBA" id="ARBA00022448"/>
    </source>
</evidence>
<evidence type="ECO:0000259" key="11">
    <source>
        <dbReference type="Pfam" id="PF13953"/>
    </source>
</evidence>
<dbReference type="SUPFAM" id="SSF141729">
    <property type="entry name" value="FimD N-terminal domain-like"/>
    <property type="match status" value="1"/>
</dbReference>
<dbReference type="Pfam" id="PF13953">
    <property type="entry name" value="PapC_C"/>
    <property type="match status" value="1"/>
</dbReference>
<sequence length="878" mass="95602">MNQQHKSVYKSPCSTRQRRYLRIALTPLAAFIFSVLPAHAEVWFDPSMISGNAQDVADLSRFEQAQQPAGEYKVSILVNNVNVANRNVNFKARKPADGDNQAQQDIRDDTGLIACLSAKDLASMGIILPTSPELTAATAAGECISPGRFIPGAWSTFNFPKMQLEINVPQAAMQNHARGWIAPERWDEGINALMFNYNLSGSDNRASFGDSRNNFLSLTSGVNIGPWRLRDNSTWQDIESRYTHQRRWQHLNTYAERAIIPWRSELTMGDGSTNGDVFDTLSFRGLQMATDDSMYPDSLHGFAPVIRGVAHSNAHVNVRQNGNIIYQTTVSSGAFAITDLYPTYSGGDLEVSVTEADGSVQRFTVPYSSVPVLQREHHFRYAVTAGRYRSTSSSYSDPEFVQGTLLWGLPHSVTAYGGLQYAQRYQAIALGAGMNLGHWGAFSADLTQANSTLADDSRHSGQSLRFLYSRVFSLTGTSVQIAGYRYSTRGFHTLDETALRGMKGWLYENQETDAAGRPVARPYSDFYDLGSSKRERVQLNLSQHLGSLGALSLTGSRQTYWNSSQASDSLQAAFSSSIGRVNYSLSWAYSKASTQPRADKTLFLSLSMPLDALWSTEERAHPIWASVSSSRDSSGNMTVQTGLNGTALEDGNLSWDIAQGHSRADGNSLSAAASYQGSKGSGSLGWNQSRNYRQLTWGASGGMLLHSGGVTFGQLTGDTAILVAAPGAANVPVDGVSGARTDGRGYTLLPYASLYRENRVALDVSRLDAHTEIENTVVHVVPTRGAVVRATFKARQGARVMMTLTHNGKPLPFGATVTVKDNASIVGDDGEVYLSGLPMRGTLNASWGADSDQQCKVNFQLPQAALSAALYQMKAECR</sequence>
<dbReference type="Proteomes" id="UP000192769">
    <property type="component" value="Unassembled WGS sequence"/>
</dbReference>
<proteinExistence type="inferred from homology"/>
<dbReference type="InterPro" id="IPR043142">
    <property type="entry name" value="PapC-like_C_sf"/>
</dbReference>
<evidence type="ECO:0000256" key="4">
    <source>
        <dbReference type="ARBA" id="ARBA00022452"/>
    </source>
</evidence>